<evidence type="ECO:0000313" key="2">
    <source>
        <dbReference type="EMBL" id="PEN09550.1"/>
    </source>
</evidence>
<dbReference type="EMBL" id="PDEP01000001">
    <property type="protein sequence ID" value="PEN09550.1"/>
    <property type="molecule type" value="Genomic_DNA"/>
</dbReference>
<name>A0A2H3P1U8_9BACT</name>
<reference evidence="2 3" key="1">
    <citation type="submission" date="2017-10" db="EMBL/GenBank/DDBJ databases">
        <title>Draft genome of Longimonas halophila.</title>
        <authorList>
            <person name="Goh K.M."/>
            <person name="Shamsir M.S."/>
            <person name="Lim S.W."/>
        </authorList>
    </citation>
    <scope>NUCLEOTIDE SEQUENCE [LARGE SCALE GENOMIC DNA]</scope>
    <source>
        <strain evidence="2 3">KCTC 42399</strain>
    </source>
</reference>
<feature type="transmembrane region" description="Helical" evidence="1">
    <location>
        <begin position="30"/>
        <end position="49"/>
    </location>
</feature>
<evidence type="ECO:0008006" key="4">
    <source>
        <dbReference type="Google" id="ProtNLM"/>
    </source>
</evidence>
<keyword evidence="3" id="KW-1185">Reference proteome</keyword>
<dbReference type="RefSeq" id="WP_098060948.1">
    <property type="nucleotide sequence ID" value="NZ_PDEP01000001.1"/>
</dbReference>
<keyword evidence="1" id="KW-0812">Transmembrane</keyword>
<gene>
    <name evidence="2" type="ORF">CRI93_02120</name>
</gene>
<accession>A0A2H3P1U8</accession>
<feature type="transmembrane region" description="Helical" evidence="1">
    <location>
        <begin position="55"/>
        <end position="72"/>
    </location>
</feature>
<protein>
    <recommendedName>
        <fullName evidence="4">DUF304 domain-containing protein</fullName>
    </recommendedName>
</protein>
<sequence>MATPAVFQHIDHPGDASVAVLYSRAVGRPVGWLMLPVMVGALVQALQGAPIFPEAFVAAVGALLVASGWTHFQLRNRVVEIRLTGHRIALRTAFDVARDAPVTWEPLLRAKRQRAGLHLYVGDRTLHLDPNDWPAYSRLKTAVRPDDAPEQARVCPY</sequence>
<evidence type="ECO:0000313" key="3">
    <source>
        <dbReference type="Proteomes" id="UP000221024"/>
    </source>
</evidence>
<dbReference type="AlphaFoldDB" id="A0A2H3P1U8"/>
<comment type="caution">
    <text evidence="2">The sequence shown here is derived from an EMBL/GenBank/DDBJ whole genome shotgun (WGS) entry which is preliminary data.</text>
</comment>
<dbReference type="Proteomes" id="UP000221024">
    <property type="component" value="Unassembled WGS sequence"/>
</dbReference>
<keyword evidence="1" id="KW-1133">Transmembrane helix</keyword>
<organism evidence="2 3">
    <name type="scientific">Longimonas halophila</name>
    <dbReference type="NCBI Taxonomy" id="1469170"/>
    <lineage>
        <taxon>Bacteria</taxon>
        <taxon>Pseudomonadati</taxon>
        <taxon>Rhodothermota</taxon>
        <taxon>Rhodothermia</taxon>
        <taxon>Rhodothermales</taxon>
        <taxon>Salisaetaceae</taxon>
        <taxon>Longimonas</taxon>
    </lineage>
</organism>
<evidence type="ECO:0000256" key="1">
    <source>
        <dbReference type="SAM" id="Phobius"/>
    </source>
</evidence>
<proteinExistence type="predicted"/>
<dbReference type="OrthoDB" id="1495238at2"/>
<keyword evidence="1" id="KW-0472">Membrane</keyword>